<name>K6WG74_9MICO</name>
<evidence type="ECO:0000313" key="2">
    <source>
        <dbReference type="EMBL" id="GAB98275.1"/>
    </source>
</evidence>
<dbReference type="Proteomes" id="UP000008366">
    <property type="component" value="Unassembled WGS sequence"/>
</dbReference>
<dbReference type="eggNOG" id="ENOG5032VDB">
    <property type="taxonomic scope" value="Bacteria"/>
</dbReference>
<sequence length="136" mass="15001">MNRQQLYHAIRAACAIARVDRVIVVGSQWILGTFDTHQLPPVTHFSAEVDLMPDVEDFDLMVELSDLIEGAGGELSPFEELHGVALDGVDLTTSVLPLGWRDRLVTPSARSANPNQRVSESSVRRQRIPASRAADR</sequence>
<proteinExistence type="predicted"/>
<evidence type="ECO:0000256" key="1">
    <source>
        <dbReference type="SAM" id="MobiDB-lite"/>
    </source>
</evidence>
<evidence type="ECO:0000313" key="3">
    <source>
        <dbReference type="Proteomes" id="UP000008366"/>
    </source>
</evidence>
<keyword evidence="3" id="KW-1185">Reference proteome</keyword>
<accession>K6WG74</accession>
<gene>
    <name evidence="2" type="ORF">KILIM_121_00020</name>
</gene>
<dbReference type="STRING" id="1184609.KILIM_121_00020"/>
<comment type="caution">
    <text evidence="2">The sequence shown here is derived from an EMBL/GenBank/DDBJ whole genome shotgun (WGS) entry which is preliminary data.</text>
</comment>
<protein>
    <submittedName>
        <fullName evidence="2">Uncharacterized protein</fullName>
    </submittedName>
</protein>
<feature type="region of interest" description="Disordered" evidence="1">
    <location>
        <begin position="107"/>
        <end position="136"/>
    </location>
</feature>
<organism evidence="2 3">
    <name type="scientific">Kineosphaera limosa NBRC 100340</name>
    <dbReference type="NCBI Taxonomy" id="1184609"/>
    <lineage>
        <taxon>Bacteria</taxon>
        <taxon>Bacillati</taxon>
        <taxon>Actinomycetota</taxon>
        <taxon>Actinomycetes</taxon>
        <taxon>Micrococcales</taxon>
        <taxon>Dermatophilaceae</taxon>
        <taxon>Kineosphaera</taxon>
    </lineage>
</organism>
<dbReference type="AlphaFoldDB" id="K6WG74"/>
<reference evidence="2 3" key="1">
    <citation type="submission" date="2012-08" db="EMBL/GenBank/DDBJ databases">
        <title>Whole genome shotgun sequence of Kineosphaera limosa NBRC 100340.</title>
        <authorList>
            <person name="Yoshida I."/>
            <person name="Isaki S."/>
            <person name="Hosoyama A."/>
            <person name="Tsuchikane K."/>
            <person name="Katsumata H."/>
            <person name="Ando Y."/>
            <person name="Ohji S."/>
            <person name="Hamada M."/>
            <person name="Tamura T."/>
            <person name="Yamazoe A."/>
            <person name="Yamazaki S."/>
            <person name="Fujita N."/>
        </authorList>
    </citation>
    <scope>NUCLEOTIDE SEQUENCE [LARGE SCALE GENOMIC DNA]</scope>
    <source>
        <strain evidence="2 3">NBRC 100340</strain>
    </source>
</reference>
<dbReference type="EMBL" id="BAHD01000121">
    <property type="protein sequence ID" value="GAB98275.1"/>
    <property type="molecule type" value="Genomic_DNA"/>
</dbReference>